<dbReference type="PROSITE" id="PS51318">
    <property type="entry name" value="TAT"/>
    <property type="match status" value="1"/>
</dbReference>
<keyword evidence="3" id="KW-1185">Reference proteome</keyword>
<organism evidence="2 3">
    <name type="scientific">Herbiconiux gentiana</name>
    <dbReference type="NCBI Taxonomy" id="2970912"/>
    <lineage>
        <taxon>Bacteria</taxon>
        <taxon>Bacillati</taxon>
        <taxon>Actinomycetota</taxon>
        <taxon>Actinomycetes</taxon>
        <taxon>Micrococcales</taxon>
        <taxon>Microbacteriaceae</taxon>
        <taxon>Herbiconiux</taxon>
    </lineage>
</organism>
<reference evidence="2" key="1">
    <citation type="submission" date="2022-08" db="EMBL/GenBank/DDBJ databases">
        <authorList>
            <person name="Deng Y."/>
            <person name="Han X.-F."/>
            <person name="Zhang Y.-Q."/>
        </authorList>
    </citation>
    <scope>NUCLEOTIDE SEQUENCE</scope>
    <source>
        <strain evidence="2">CPCC 205716</strain>
    </source>
</reference>
<comment type="caution">
    <text evidence="2">The sequence shown here is derived from an EMBL/GenBank/DDBJ whole genome shotgun (WGS) entry which is preliminary data.</text>
</comment>
<dbReference type="Proteomes" id="UP001165580">
    <property type="component" value="Unassembled WGS sequence"/>
</dbReference>
<evidence type="ECO:0000313" key="3">
    <source>
        <dbReference type="Proteomes" id="UP001165580"/>
    </source>
</evidence>
<gene>
    <name evidence="2" type="ORF">NVV95_14085</name>
</gene>
<evidence type="ECO:0000313" key="2">
    <source>
        <dbReference type="EMBL" id="MCS5715676.1"/>
    </source>
</evidence>
<evidence type="ECO:0000256" key="1">
    <source>
        <dbReference type="SAM" id="SignalP"/>
    </source>
</evidence>
<dbReference type="EMBL" id="JANTEZ010000005">
    <property type="protein sequence ID" value="MCS5715676.1"/>
    <property type="molecule type" value="Genomic_DNA"/>
</dbReference>
<dbReference type="InterPro" id="IPR006311">
    <property type="entry name" value="TAT_signal"/>
</dbReference>
<feature type="signal peptide" evidence="1">
    <location>
        <begin position="1"/>
        <end position="34"/>
    </location>
</feature>
<proteinExistence type="predicted"/>
<keyword evidence="1" id="KW-0732">Signal</keyword>
<sequence>MAFPTTPVDRRTVLAGAAWAVPVIAVAVAAPAAAASTGTLEIDFVALVLQLKRSDTIAAVIAITNTGTVEAADQTVSVTLTGLETPADQTYLVEFGPVLGDGLVDRGDGTRVSTVNSAFTAASDPVERTLTLTATRFTFPPGTVYLAVFLTWPATNEHVDGFIIGGSFIITPPSGPAVTGALTDLALTPPPPAAP</sequence>
<feature type="chain" id="PRO_5045563014" evidence="1">
    <location>
        <begin position="35"/>
        <end position="195"/>
    </location>
</feature>
<accession>A0ABT2GHH7</accession>
<name>A0ABT2GHH7_9MICO</name>
<protein>
    <submittedName>
        <fullName evidence="2">Uncharacterized protein</fullName>
    </submittedName>
</protein>
<dbReference type="RefSeq" id="WP_259487183.1">
    <property type="nucleotide sequence ID" value="NZ_JANTEZ010000005.1"/>
</dbReference>